<dbReference type="AlphaFoldDB" id="A0A5B8VRI6"/>
<dbReference type="EMBL" id="CP042434">
    <property type="protein sequence ID" value="QEC73883.1"/>
    <property type="molecule type" value="Genomic_DNA"/>
</dbReference>
<accession>A0A5B8VRI6</accession>
<gene>
    <name evidence="1" type="ORF">FSB73_21690</name>
</gene>
<dbReference type="Proteomes" id="UP000321291">
    <property type="component" value="Chromosome"/>
</dbReference>
<evidence type="ECO:0000313" key="1">
    <source>
        <dbReference type="EMBL" id="QEC73883.1"/>
    </source>
</evidence>
<name>A0A5B8VRI6_9BACT</name>
<reference evidence="1 2" key="1">
    <citation type="journal article" date="2017" name="Int. J. Syst. Evol. Microbiol.">
        <title>Arachidicoccus ginsenosidivorans sp. nov., with ginsenoside-converting activity isolated from ginseng cultivating soil.</title>
        <authorList>
            <person name="Siddiqi M.Z."/>
            <person name="Aslam Z."/>
            <person name="Im W.T."/>
        </authorList>
    </citation>
    <scope>NUCLEOTIDE SEQUENCE [LARGE SCALE GENOMIC DNA]</scope>
    <source>
        <strain evidence="1 2">Gsoil 809</strain>
    </source>
</reference>
<dbReference type="RefSeq" id="WP_146787171.1">
    <property type="nucleotide sequence ID" value="NZ_CP042434.1"/>
</dbReference>
<sequence>MMKNTVVLLFFGLILYSQTAFGQNINYIRANYEKATTDKTVCQSLIKDLGNEKISNLELAYLGALETIWAKYVGNPFSKLSTFNKGKEKLEKAVKNAPDNLEIRYLRLSVQKNAPSILGYDKAIKTDVEFLRKNIGRVELAALRNRIEQLLKG</sequence>
<dbReference type="OrthoDB" id="663842at2"/>
<keyword evidence="2" id="KW-1185">Reference proteome</keyword>
<dbReference type="KEGG" id="agi:FSB73_21690"/>
<proteinExistence type="predicted"/>
<protein>
    <submittedName>
        <fullName evidence="1">Uncharacterized protein</fullName>
    </submittedName>
</protein>
<organism evidence="1 2">
    <name type="scientific">Arachidicoccus ginsenosidivorans</name>
    <dbReference type="NCBI Taxonomy" id="496057"/>
    <lineage>
        <taxon>Bacteria</taxon>
        <taxon>Pseudomonadati</taxon>
        <taxon>Bacteroidota</taxon>
        <taxon>Chitinophagia</taxon>
        <taxon>Chitinophagales</taxon>
        <taxon>Chitinophagaceae</taxon>
        <taxon>Arachidicoccus</taxon>
    </lineage>
</organism>
<evidence type="ECO:0000313" key="2">
    <source>
        <dbReference type="Proteomes" id="UP000321291"/>
    </source>
</evidence>